<dbReference type="GO" id="GO:0005975">
    <property type="term" value="P:carbohydrate metabolic process"/>
    <property type="evidence" value="ECO:0007669"/>
    <property type="project" value="InterPro"/>
</dbReference>
<evidence type="ECO:0000256" key="8">
    <source>
        <dbReference type="RuleBase" id="RU361169"/>
    </source>
</evidence>
<keyword evidence="4" id="KW-0964">Secreted</keyword>
<keyword evidence="6 8" id="KW-0326">Glycosidase</keyword>
<dbReference type="InterPro" id="IPR000743">
    <property type="entry name" value="Glyco_hydro_28"/>
</dbReference>
<evidence type="ECO:0008006" key="11">
    <source>
        <dbReference type="Google" id="ProtNLM"/>
    </source>
</evidence>
<dbReference type="AlphaFoldDB" id="A0A176VE60"/>
<sequence>MRMYNKSFGTAKSFVVFLVLVEGWISVSMSLALPSPERQRMSQHNAIVQESDRRMLLNSWPRLWGNQFNVLTYGAKGDGQTCDTKAFELAWLGACTYAGGVMVVPAGYVFLVGPIMFKGPCSTNTLVQVDGTILSMPSNSTEWLESKKIWWLKFVGLNGLTIMGSGLINGNGASWWCNSCRRAEVLPKRCRAPTAVKITQSTNVVVKEVTIQNAAQAHLVFETCSRVLVKEVKVIAPEDSPNTDGISFADTQKATVEYSEVSTGDDCVSIKSGSFDIIIHHFKCGPGAGISIGSLGAKGTTSCVSNINVYNVTVENASGAVRMKTWQGGSGYVSKVSFENIRVRNVSHPVVIDQYYCDTAKCRNHATKAVAISDVKFRNIVGSYDPSYKAVSLACSEKVPCTGISMVIITFHDLSVEIQFCEAIAARQVSDMLESELEFVNEHSLLSGLIRWKYEFQTKQGDENRAESTSLGIYAQRYFCPNEYDTVLFAGCDHQ</sequence>
<dbReference type="Proteomes" id="UP000077202">
    <property type="component" value="Unassembled WGS sequence"/>
</dbReference>
<keyword evidence="3" id="KW-0134">Cell wall</keyword>
<evidence type="ECO:0000256" key="6">
    <source>
        <dbReference type="ARBA" id="ARBA00023295"/>
    </source>
</evidence>
<evidence type="ECO:0000313" key="9">
    <source>
        <dbReference type="EMBL" id="OAE19228.1"/>
    </source>
</evidence>
<keyword evidence="10" id="KW-1185">Reference proteome</keyword>
<dbReference type="GO" id="GO:0071555">
    <property type="term" value="P:cell wall organization"/>
    <property type="evidence" value="ECO:0007669"/>
    <property type="project" value="UniProtKB-KW"/>
</dbReference>
<comment type="subcellular location">
    <subcellularLocation>
        <location evidence="1">Secreted</location>
        <location evidence="1">Cell wall</location>
    </subcellularLocation>
</comment>
<evidence type="ECO:0000256" key="3">
    <source>
        <dbReference type="ARBA" id="ARBA00022512"/>
    </source>
</evidence>
<dbReference type="SMART" id="SM00710">
    <property type="entry name" value="PbH1"/>
    <property type="match status" value="4"/>
</dbReference>
<accession>A0A176VE60</accession>
<protein>
    <recommendedName>
        <fullName evidence="11">Pectate lyase superfamily protein domain-containing protein</fullName>
    </recommendedName>
</protein>
<keyword evidence="5 8" id="KW-0378">Hydrolase</keyword>
<dbReference type="PANTHER" id="PTHR31375">
    <property type="match status" value="1"/>
</dbReference>
<evidence type="ECO:0000256" key="4">
    <source>
        <dbReference type="ARBA" id="ARBA00022525"/>
    </source>
</evidence>
<evidence type="ECO:0000256" key="5">
    <source>
        <dbReference type="ARBA" id="ARBA00022801"/>
    </source>
</evidence>
<evidence type="ECO:0000313" key="10">
    <source>
        <dbReference type="Proteomes" id="UP000077202"/>
    </source>
</evidence>
<gene>
    <name evidence="9" type="ORF">AXG93_4751s1350</name>
</gene>
<comment type="similarity">
    <text evidence="2 8">Belongs to the glycosyl hydrolase 28 family.</text>
</comment>
<dbReference type="InterPro" id="IPR011050">
    <property type="entry name" value="Pectin_lyase_fold/virulence"/>
</dbReference>
<dbReference type="InterPro" id="IPR012334">
    <property type="entry name" value="Pectin_lyas_fold"/>
</dbReference>
<comment type="caution">
    <text evidence="9">The sequence shown here is derived from an EMBL/GenBank/DDBJ whole genome shotgun (WGS) entry which is preliminary data.</text>
</comment>
<reference evidence="9" key="1">
    <citation type="submission" date="2016-03" db="EMBL/GenBank/DDBJ databases">
        <title>Mechanisms controlling the formation of the plant cell surface in tip-growing cells are functionally conserved among land plants.</title>
        <authorList>
            <person name="Honkanen S."/>
            <person name="Jones V.A."/>
            <person name="Morieri G."/>
            <person name="Champion C."/>
            <person name="Hetherington A.J."/>
            <person name="Kelly S."/>
            <person name="Saint-Marcoux D."/>
            <person name="Proust H."/>
            <person name="Prescott H."/>
            <person name="Dolan L."/>
        </authorList>
    </citation>
    <scope>NUCLEOTIDE SEQUENCE [LARGE SCALE GENOMIC DNA]</scope>
    <source>
        <tissue evidence="9">Whole gametophyte</tissue>
    </source>
</reference>
<name>A0A176VE60_MARPO</name>
<dbReference type="GO" id="GO:0004650">
    <property type="term" value="F:polygalacturonase activity"/>
    <property type="evidence" value="ECO:0007669"/>
    <property type="project" value="InterPro"/>
</dbReference>
<keyword evidence="7" id="KW-0961">Cell wall biogenesis/degradation</keyword>
<dbReference type="InterPro" id="IPR006626">
    <property type="entry name" value="PbH1"/>
</dbReference>
<evidence type="ECO:0000256" key="7">
    <source>
        <dbReference type="ARBA" id="ARBA00023316"/>
    </source>
</evidence>
<dbReference type="Pfam" id="PF00295">
    <property type="entry name" value="Glyco_hydro_28"/>
    <property type="match status" value="1"/>
</dbReference>
<dbReference type="EMBL" id="LVLJ01003911">
    <property type="protein sequence ID" value="OAE19228.1"/>
    <property type="molecule type" value="Genomic_DNA"/>
</dbReference>
<evidence type="ECO:0000256" key="2">
    <source>
        <dbReference type="ARBA" id="ARBA00008834"/>
    </source>
</evidence>
<organism evidence="9 10">
    <name type="scientific">Marchantia polymorpha subsp. ruderalis</name>
    <dbReference type="NCBI Taxonomy" id="1480154"/>
    <lineage>
        <taxon>Eukaryota</taxon>
        <taxon>Viridiplantae</taxon>
        <taxon>Streptophyta</taxon>
        <taxon>Embryophyta</taxon>
        <taxon>Marchantiophyta</taxon>
        <taxon>Marchantiopsida</taxon>
        <taxon>Marchantiidae</taxon>
        <taxon>Marchantiales</taxon>
        <taxon>Marchantiaceae</taxon>
        <taxon>Marchantia</taxon>
    </lineage>
</organism>
<dbReference type="SUPFAM" id="SSF51126">
    <property type="entry name" value="Pectin lyase-like"/>
    <property type="match status" value="1"/>
</dbReference>
<proteinExistence type="inferred from homology"/>
<dbReference type="Gene3D" id="2.160.20.10">
    <property type="entry name" value="Single-stranded right-handed beta-helix, Pectin lyase-like"/>
    <property type="match status" value="1"/>
</dbReference>
<evidence type="ECO:0000256" key="1">
    <source>
        <dbReference type="ARBA" id="ARBA00004191"/>
    </source>
</evidence>